<reference evidence="3" key="1">
    <citation type="submission" date="2013-02" db="EMBL/GenBank/DDBJ databases">
        <authorList>
            <person name="Hughes D."/>
        </authorList>
    </citation>
    <scope>NUCLEOTIDE SEQUENCE</scope>
    <source>
        <strain>Durham</strain>
        <strain evidence="3">NC isolate 2 -- Noor lab</strain>
    </source>
</reference>
<dbReference type="SUPFAM" id="SSF52821">
    <property type="entry name" value="Rhodanese/Cell cycle control phosphatase"/>
    <property type="match status" value="1"/>
</dbReference>
<dbReference type="InterPro" id="IPR036873">
    <property type="entry name" value="Rhodanese-like_dom_sf"/>
</dbReference>
<sequence length="338" mass="38172">MVPITVRLKLWTLSDFVNWDLYFQSSDPFLVFFLSLIILINGREQILAMSSNSKEEVVKFLSNMPCALEIDDVVDFCSLAQYYSQNTPSSFKTEYLKALFGAHTEFPEKCLVSQALCLPVTVYELVENSTVELSSADSVRFFLVDCRPASQYNAGHLSTAFHLDCDLMLEEPIAFQTAVQGLLRAQRMAIEINSNAGGEHLCFMGSGRMEEDQYAHMVVASFLQKNIQYVSLLSGGYKAIHDYFGEHMTDCLEDHDSRKCLVCQKAEFTKQSPPSTSKSVENLKPQSDFFSKLKEKSAEVKGKLLDIIVNPNVAYLLSQRILQFKEGQRPLQRPLFSA</sequence>
<reference evidence="2" key="2">
    <citation type="submission" date="2015-06" db="UniProtKB">
        <authorList>
            <consortium name="EnsemblMetazoa"/>
        </authorList>
    </citation>
    <scope>IDENTIFICATION</scope>
</reference>
<dbReference type="InterPro" id="IPR035969">
    <property type="entry name" value="Rab-GAP_TBC_sf"/>
</dbReference>
<dbReference type="Pfam" id="PF00581">
    <property type="entry name" value="Rhodanese"/>
    <property type="match status" value="1"/>
</dbReference>
<dbReference type="PANTHER" id="PTHR13297:SF5">
    <property type="entry name" value="TBC1 DOMAIN FAMILY MEMBER 23"/>
    <property type="match status" value="1"/>
</dbReference>
<dbReference type="GO" id="GO:0099041">
    <property type="term" value="P:vesicle tethering to Golgi"/>
    <property type="evidence" value="ECO:0007669"/>
    <property type="project" value="TreeGrafter"/>
</dbReference>
<dbReference type="AlphaFoldDB" id="T1GYM1"/>
<dbReference type="GO" id="GO:0005829">
    <property type="term" value="C:cytosol"/>
    <property type="evidence" value="ECO:0007669"/>
    <property type="project" value="GOC"/>
</dbReference>
<evidence type="ECO:0000313" key="3">
    <source>
        <dbReference type="Proteomes" id="UP000015102"/>
    </source>
</evidence>
<feature type="domain" description="Rhodanese" evidence="1">
    <location>
        <begin position="137"/>
        <end position="249"/>
    </location>
</feature>
<dbReference type="HOGENOM" id="CLU_822048_0_0_1"/>
<organism evidence="2 3">
    <name type="scientific">Megaselia scalaris</name>
    <name type="common">Humpbacked fly</name>
    <name type="synonym">Phora scalaris</name>
    <dbReference type="NCBI Taxonomy" id="36166"/>
    <lineage>
        <taxon>Eukaryota</taxon>
        <taxon>Metazoa</taxon>
        <taxon>Ecdysozoa</taxon>
        <taxon>Arthropoda</taxon>
        <taxon>Hexapoda</taxon>
        <taxon>Insecta</taxon>
        <taxon>Pterygota</taxon>
        <taxon>Neoptera</taxon>
        <taxon>Endopterygota</taxon>
        <taxon>Diptera</taxon>
        <taxon>Brachycera</taxon>
        <taxon>Muscomorpha</taxon>
        <taxon>Platypezoidea</taxon>
        <taxon>Phoridae</taxon>
        <taxon>Megaseliini</taxon>
        <taxon>Megaselia</taxon>
    </lineage>
</organism>
<dbReference type="SUPFAM" id="SSF47923">
    <property type="entry name" value="Ypt/Rab-GAP domain of gyp1p"/>
    <property type="match status" value="1"/>
</dbReference>
<dbReference type="Gene3D" id="1.10.472.80">
    <property type="entry name" value="Ypt/Rab-GAP domain of gyp1p, domain 3"/>
    <property type="match status" value="1"/>
</dbReference>
<dbReference type="InterPro" id="IPR039755">
    <property type="entry name" value="TBC1D23"/>
</dbReference>
<dbReference type="InterPro" id="IPR001763">
    <property type="entry name" value="Rhodanese-like_dom"/>
</dbReference>
<evidence type="ECO:0000259" key="1">
    <source>
        <dbReference type="PROSITE" id="PS50206"/>
    </source>
</evidence>
<dbReference type="Gene3D" id="3.40.250.10">
    <property type="entry name" value="Rhodanese-like domain"/>
    <property type="match status" value="1"/>
</dbReference>
<dbReference type="Proteomes" id="UP000015102">
    <property type="component" value="Unassembled WGS sequence"/>
</dbReference>
<dbReference type="GO" id="GO:0042147">
    <property type="term" value="P:retrograde transport, endosome to Golgi"/>
    <property type="evidence" value="ECO:0007669"/>
    <property type="project" value="InterPro"/>
</dbReference>
<dbReference type="EnsemblMetazoa" id="MESCA008954-RA">
    <property type="protein sequence ID" value="MESCA008954-PA"/>
    <property type="gene ID" value="MESCA008954"/>
</dbReference>
<name>T1GYM1_MEGSC</name>
<evidence type="ECO:0000313" key="2">
    <source>
        <dbReference type="EnsemblMetazoa" id="MESCA008954-PA"/>
    </source>
</evidence>
<keyword evidence="3" id="KW-1185">Reference proteome</keyword>
<accession>T1GYM1</accession>
<dbReference type="STRING" id="36166.T1GYM1"/>
<dbReference type="PROSITE" id="PS50206">
    <property type="entry name" value="RHODANESE_3"/>
    <property type="match status" value="1"/>
</dbReference>
<proteinExistence type="predicted"/>
<dbReference type="EMBL" id="CAQQ02377608">
    <property type="status" value="NOT_ANNOTATED_CDS"/>
    <property type="molecule type" value="Genomic_DNA"/>
</dbReference>
<protein>
    <recommendedName>
        <fullName evidence="1">Rhodanese domain-containing protein</fullName>
    </recommendedName>
</protein>
<dbReference type="GO" id="GO:0005802">
    <property type="term" value="C:trans-Golgi network"/>
    <property type="evidence" value="ECO:0007669"/>
    <property type="project" value="TreeGrafter"/>
</dbReference>
<dbReference type="PANTHER" id="PTHR13297">
    <property type="entry name" value="TBC1 DOMAIN FAMILY MEMBER 23-RELATED"/>
    <property type="match status" value="1"/>
</dbReference>